<name>I3XS53_DESAM</name>
<organism evidence="2 3">
    <name type="scientific">Desulfurococcus amylolyticus DSM 16532</name>
    <dbReference type="NCBI Taxonomy" id="768672"/>
    <lineage>
        <taxon>Archaea</taxon>
        <taxon>Thermoproteota</taxon>
        <taxon>Thermoprotei</taxon>
        <taxon>Desulfurococcales</taxon>
        <taxon>Desulfurococcaceae</taxon>
        <taxon>Desulfurococcus</taxon>
    </lineage>
</organism>
<dbReference type="RefSeq" id="WP_014767677.1">
    <property type="nucleotide sequence ID" value="NC_018001.1"/>
</dbReference>
<evidence type="ECO:0000313" key="3">
    <source>
        <dbReference type="Proteomes" id="UP000006175"/>
    </source>
</evidence>
<dbReference type="Pfam" id="PF00248">
    <property type="entry name" value="Aldo_ket_red"/>
    <property type="match status" value="1"/>
</dbReference>
<dbReference type="SUPFAM" id="SSF51430">
    <property type="entry name" value="NAD(P)-linked oxidoreductase"/>
    <property type="match status" value="1"/>
</dbReference>
<dbReference type="HOGENOM" id="CLU_023205_2_3_2"/>
<dbReference type="AlphaFoldDB" id="I3XS53"/>
<dbReference type="CDD" id="cd19072">
    <property type="entry name" value="AKR_AKR3F1-like"/>
    <property type="match status" value="1"/>
</dbReference>
<keyword evidence="3" id="KW-1185">Reference proteome</keyword>
<dbReference type="KEGG" id="dfd:Desfe_0889"/>
<dbReference type="Proteomes" id="UP000006175">
    <property type="component" value="Chromosome"/>
</dbReference>
<dbReference type="PRINTS" id="PR00069">
    <property type="entry name" value="ALDKETRDTASE"/>
</dbReference>
<dbReference type="PANTHER" id="PTHR43638:SF3">
    <property type="entry name" value="ALDEHYDE REDUCTASE"/>
    <property type="match status" value="1"/>
</dbReference>
<sequence length="268" mass="30763">MYEFKEWKVIGSDKVSAIGLGTYGIKSYDKAFDAFIYALTHGINLVDTAEMYDGGRAEEFIGRVVKEVGRDSVFITTKMLPNRLDDKEKIIRAAEEALRRLGVPYVDLYLIHWPNENLPIRVQVRNFEVLAEKGLTRYIGVSNFEPAMLREAIEATSKHEIVANQVHYSVFNRHYVEKELLPYCIEKKIALQAYTPLERGNVVINNVVKKMAEKYGKTPIQVALNYLVSHMNVIAIPKTENIEHVKEILGSIGWWMSIDDLEYLRKHA</sequence>
<dbReference type="Gene3D" id="3.20.20.100">
    <property type="entry name" value="NADP-dependent oxidoreductase domain"/>
    <property type="match status" value="1"/>
</dbReference>
<proteinExistence type="predicted"/>
<protein>
    <submittedName>
        <fullName evidence="2">Aldo/keto reductase</fullName>
    </submittedName>
</protein>
<dbReference type="PROSITE" id="PS00062">
    <property type="entry name" value="ALDOKETO_REDUCTASE_2"/>
    <property type="match status" value="1"/>
</dbReference>
<dbReference type="eggNOG" id="arCOG01619">
    <property type="taxonomic scope" value="Archaea"/>
</dbReference>
<dbReference type="InterPro" id="IPR036812">
    <property type="entry name" value="NAD(P)_OxRdtase_dom_sf"/>
</dbReference>
<dbReference type="EMBL" id="CP003321">
    <property type="protein sequence ID" value="AFL66777.1"/>
    <property type="molecule type" value="Genomic_DNA"/>
</dbReference>
<accession>I3XS53</accession>
<feature type="domain" description="NADP-dependent oxidoreductase" evidence="1">
    <location>
        <begin position="18"/>
        <end position="267"/>
    </location>
</feature>
<dbReference type="InterPro" id="IPR023210">
    <property type="entry name" value="NADP_OxRdtase_dom"/>
</dbReference>
<evidence type="ECO:0000313" key="2">
    <source>
        <dbReference type="EMBL" id="AFL66777.1"/>
    </source>
</evidence>
<dbReference type="PANTHER" id="PTHR43638">
    <property type="entry name" value="OXIDOREDUCTASE, ALDO/KETO REDUCTASE FAMILY PROTEIN"/>
    <property type="match status" value="1"/>
</dbReference>
<dbReference type="InterPro" id="IPR018170">
    <property type="entry name" value="Aldo/ket_reductase_CS"/>
</dbReference>
<dbReference type="OrthoDB" id="275427at2157"/>
<dbReference type="GeneID" id="13061265"/>
<dbReference type="GO" id="GO:0016491">
    <property type="term" value="F:oxidoreductase activity"/>
    <property type="evidence" value="ECO:0007669"/>
    <property type="project" value="InterPro"/>
</dbReference>
<dbReference type="InterPro" id="IPR020471">
    <property type="entry name" value="AKR"/>
</dbReference>
<gene>
    <name evidence="2" type="ORF">Desfe_0889</name>
</gene>
<evidence type="ECO:0000259" key="1">
    <source>
        <dbReference type="Pfam" id="PF00248"/>
    </source>
</evidence>
<reference evidence="2 3" key="1">
    <citation type="journal article" date="2012" name="J. Bacteriol.">
        <title>Complete Genome Sequence of Desulfurococcus fermentans, a Hyperthermophilic Cellulolytic Crenarchaeon Isolated from a Freshwater Hot Spring in Kamchatka, Russia.</title>
        <authorList>
            <person name="Susanti D."/>
            <person name="Johnson E.F."/>
            <person name="Rodriguez J.R."/>
            <person name="Anderson I."/>
            <person name="Perevalova A.A."/>
            <person name="Kyrpides N."/>
            <person name="Lucas S."/>
            <person name="Han J."/>
            <person name="Lapidus A."/>
            <person name="Cheng J.F."/>
            <person name="Goodwin L."/>
            <person name="Pitluck S."/>
            <person name="Mavrommatis K."/>
            <person name="Peters L."/>
            <person name="Land M.L."/>
            <person name="Hauser L."/>
            <person name="Gopalan V."/>
            <person name="Chan P.P."/>
            <person name="Lowe T.M."/>
            <person name="Atomi H."/>
            <person name="Bonch-Osmolovskaya E.A."/>
            <person name="Woyke T."/>
            <person name="Mukhopadhyay B."/>
        </authorList>
    </citation>
    <scope>NUCLEOTIDE SEQUENCE [LARGE SCALE GENOMIC DNA]</scope>
    <source>
        <strain evidence="2 3">DSM 16532</strain>
    </source>
</reference>